<evidence type="ECO:0000256" key="1">
    <source>
        <dbReference type="SAM" id="MobiDB-lite"/>
    </source>
</evidence>
<evidence type="ECO:0000313" key="2">
    <source>
        <dbReference type="EMBL" id="OTF76338.1"/>
    </source>
</evidence>
<dbReference type="EMBL" id="MUJZ01037965">
    <property type="protein sequence ID" value="OTF76338.1"/>
    <property type="molecule type" value="Genomic_DNA"/>
</dbReference>
<keyword evidence="3" id="KW-1185">Reference proteome</keyword>
<name>A0A1Y3B8V5_EURMA</name>
<evidence type="ECO:0000313" key="3">
    <source>
        <dbReference type="Proteomes" id="UP000194236"/>
    </source>
</evidence>
<feature type="compositionally biased region" description="Basic and acidic residues" evidence="1">
    <location>
        <begin position="245"/>
        <end position="272"/>
    </location>
</feature>
<organism evidence="2 3">
    <name type="scientific">Euroglyphus maynei</name>
    <name type="common">Mayne's house dust mite</name>
    <dbReference type="NCBI Taxonomy" id="6958"/>
    <lineage>
        <taxon>Eukaryota</taxon>
        <taxon>Metazoa</taxon>
        <taxon>Ecdysozoa</taxon>
        <taxon>Arthropoda</taxon>
        <taxon>Chelicerata</taxon>
        <taxon>Arachnida</taxon>
        <taxon>Acari</taxon>
        <taxon>Acariformes</taxon>
        <taxon>Sarcoptiformes</taxon>
        <taxon>Astigmata</taxon>
        <taxon>Psoroptidia</taxon>
        <taxon>Analgoidea</taxon>
        <taxon>Pyroglyphidae</taxon>
        <taxon>Pyroglyphinae</taxon>
        <taxon>Euroglyphus</taxon>
    </lineage>
</organism>
<dbReference type="OrthoDB" id="10652598at2759"/>
<feature type="compositionally biased region" description="Basic residues" evidence="1">
    <location>
        <begin position="228"/>
        <end position="239"/>
    </location>
</feature>
<feature type="region of interest" description="Disordered" evidence="1">
    <location>
        <begin position="149"/>
        <end position="272"/>
    </location>
</feature>
<comment type="caution">
    <text evidence="2">The sequence shown here is derived from an EMBL/GenBank/DDBJ whole genome shotgun (WGS) entry which is preliminary data.</text>
</comment>
<sequence length="272" mass="31500">MGGHCSIIPNQEPEYQLIMMPENRRGRRRSSQSEFSSIEKSIQPPPPPPLPIYGYSGYPIIQGYPATPNSLIPPTTGYVNNPYCNPFQTPGLYPGYPGYMPPPPPQIYQQTSKTFCSPELYESMMRMLATEMKTKQKYQPEMSLNDQITTGADKSQSDQRRSKSVSSKNRRRRRGIDGKMRTTTTTTLSETFSQRKPNYHFDSENVRNQSSKQLAEKIQHLLNDRSKERSRRRQRRRSKMSSTSETKEIRKSKQKERSKIMEKISNEMDIKT</sequence>
<accession>A0A1Y3B8V5</accession>
<dbReference type="AlphaFoldDB" id="A0A1Y3B8V5"/>
<feature type="region of interest" description="Disordered" evidence="1">
    <location>
        <begin position="20"/>
        <end position="49"/>
    </location>
</feature>
<dbReference type="Proteomes" id="UP000194236">
    <property type="component" value="Unassembled WGS sequence"/>
</dbReference>
<protein>
    <submittedName>
        <fullName evidence="2">Uncharacterized protein</fullName>
    </submittedName>
</protein>
<reference evidence="2 3" key="1">
    <citation type="submission" date="2017-03" db="EMBL/GenBank/DDBJ databases">
        <title>Genome Survey of Euroglyphus maynei.</title>
        <authorList>
            <person name="Arlian L.G."/>
            <person name="Morgan M.S."/>
            <person name="Rider S.D."/>
        </authorList>
    </citation>
    <scope>NUCLEOTIDE SEQUENCE [LARGE SCALE GENOMIC DNA]</scope>
    <source>
        <strain evidence="2">Arlian Lab</strain>
        <tissue evidence="2">Whole body</tissue>
    </source>
</reference>
<gene>
    <name evidence="2" type="ORF">BLA29_008341</name>
</gene>
<feature type="compositionally biased region" description="Basic and acidic residues" evidence="1">
    <location>
        <begin position="214"/>
        <end position="227"/>
    </location>
</feature>
<proteinExistence type="predicted"/>
<feature type="non-terminal residue" evidence="2">
    <location>
        <position position="272"/>
    </location>
</feature>